<dbReference type="GO" id="GO:0005874">
    <property type="term" value="C:microtubule"/>
    <property type="evidence" value="ECO:0007669"/>
    <property type="project" value="UniProtKB-KW"/>
</dbReference>
<comment type="subcellular location">
    <subcellularLocation>
        <location evidence="1">Cytoplasm</location>
        <location evidence="1">Cytoskeleton</location>
    </subcellularLocation>
</comment>
<dbReference type="InterPro" id="IPR040457">
    <property type="entry name" value="GCP_C"/>
</dbReference>
<sequence length="166" mass="18592">MFSFFEMRILRMGKSINFICVCCEDSGSAEVTVEAAAPVGAATRRGGLGFGEIDALEALTVEAAKQIDRHMMDVIHKRYKFKDHCLAIKRYLLLGHGDFVQYLMDIIDPELLKVRMMDHGDGETELNDNYNVGIEDISIEGVQMIDVQSTEKAYPTEGWNHNFGGP</sequence>
<evidence type="ECO:0000256" key="4">
    <source>
        <dbReference type="ARBA" id="ARBA00023212"/>
    </source>
</evidence>
<keyword evidence="7" id="KW-1185">Reference proteome</keyword>
<dbReference type="GO" id="GO:0007020">
    <property type="term" value="P:microtubule nucleation"/>
    <property type="evidence" value="ECO:0007669"/>
    <property type="project" value="InterPro"/>
</dbReference>
<dbReference type="PANTHER" id="PTHR19302:SF14">
    <property type="entry name" value="GAMMA-TUBULIN COMPLEX COMPONENT 3"/>
    <property type="match status" value="1"/>
</dbReference>
<evidence type="ECO:0000313" key="6">
    <source>
        <dbReference type="EMBL" id="PKU77953.1"/>
    </source>
</evidence>
<name>A0A2I0WQK8_9ASPA</name>
<dbReference type="GO" id="GO:0051011">
    <property type="term" value="F:microtubule minus-end binding"/>
    <property type="evidence" value="ECO:0007669"/>
    <property type="project" value="TreeGrafter"/>
</dbReference>
<protein>
    <recommendedName>
        <fullName evidence="5">Gamma tubulin complex component C-terminal domain-containing protein</fullName>
    </recommendedName>
</protein>
<organism evidence="6 7">
    <name type="scientific">Dendrobium catenatum</name>
    <dbReference type="NCBI Taxonomy" id="906689"/>
    <lineage>
        <taxon>Eukaryota</taxon>
        <taxon>Viridiplantae</taxon>
        <taxon>Streptophyta</taxon>
        <taxon>Embryophyta</taxon>
        <taxon>Tracheophyta</taxon>
        <taxon>Spermatophyta</taxon>
        <taxon>Magnoliopsida</taxon>
        <taxon>Liliopsida</taxon>
        <taxon>Asparagales</taxon>
        <taxon>Orchidaceae</taxon>
        <taxon>Epidendroideae</taxon>
        <taxon>Malaxideae</taxon>
        <taxon>Dendrobiinae</taxon>
        <taxon>Dendrobium</taxon>
    </lineage>
</organism>
<dbReference type="GO" id="GO:0031122">
    <property type="term" value="P:cytoplasmic microtubule organization"/>
    <property type="evidence" value="ECO:0007669"/>
    <property type="project" value="TreeGrafter"/>
</dbReference>
<dbReference type="GO" id="GO:0000930">
    <property type="term" value="C:gamma-tubulin complex"/>
    <property type="evidence" value="ECO:0007669"/>
    <property type="project" value="TreeGrafter"/>
</dbReference>
<evidence type="ECO:0000313" key="7">
    <source>
        <dbReference type="Proteomes" id="UP000233837"/>
    </source>
</evidence>
<reference evidence="6 7" key="2">
    <citation type="journal article" date="2017" name="Nature">
        <title>The Apostasia genome and the evolution of orchids.</title>
        <authorList>
            <person name="Zhang G.Q."/>
            <person name="Liu K.W."/>
            <person name="Li Z."/>
            <person name="Lohaus R."/>
            <person name="Hsiao Y.Y."/>
            <person name="Niu S.C."/>
            <person name="Wang J.Y."/>
            <person name="Lin Y.C."/>
            <person name="Xu Q."/>
            <person name="Chen L.J."/>
            <person name="Yoshida K."/>
            <person name="Fujiwara S."/>
            <person name="Wang Z.W."/>
            <person name="Zhang Y.Q."/>
            <person name="Mitsuda N."/>
            <person name="Wang M."/>
            <person name="Liu G.H."/>
            <person name="Pecoraro L."/>
            <person name="Huang H.X."/>
            <person name="Xiao X.J."/>
            <person name="Lin M."/>
            <person name="Wu X.Y."/>
            <person name="Wu W.L."/>
            <person name="Chen Y.Y."/>
            <person name="Chang S.B."/>
            <person name="Sakamoto S."/>
            <person name="Ohme-Takagi M."/>
            <person name="Yagi M."/>
            <person name="Zeng S.J."/>
            <person name="Shen C.Y."/>
            <person name="Yeh C.M."/>
            <person name="Luo Y.B."/>
            <person name="Tsai W.C."/>
            <person name="Van de Peer Y."/>
            <person name="Liu Z.J."/>
        </authorList>
    </citation>
    <scope>NUCLEOTIDE SEQUENCE [LARGE SCALE GENOMIC DNA]</scope>
    <source>
        <tissue evidence="6">The whole plant</tissue>
    </source>
</reference>
<keyword evidence="2" id="KW-0963">Cytoplasm</keyword>
<keyword evidence="4" id="KW-0206">Cytoskeleton</keyword>
<dbReference type="InterPro" id="IPR007259">
    <property type="entry name" value="GCP"/>
</dbReference>
<dbReference type="GO" id="GO:0000922">
    <property type="term" value="C:spindle pole"/>
    <property type="evidence" value="ECO:0007669"/>
    <property type="project" value="InterPro"/>
</dbReference>
<dbReference type="GO" id="GO:0051321">
    <property type="term" value="P:meiotic cell cycle"/>
    <property type="evidence" value="ECO:0007669"/>
    <property type="project" value="TreeGrafter"/>
</dbReference>
<feature type="domain" description="Gamma tubulin complex component C-terminal" evidence="5">
    <location>
        <begin position="83"/>
        <end position="113"/>
    </location>
</feature>
<reference evidence="6 7" key="1">
    <citation type="journal article" date="2016" name="Sci. Rep.">
        <title>The Dendrobium catenatum Lindl. genome sequence provides insights into polysaccharide synthase, floral development and adaptive evolution.</title>
        <authorList>
            <person name="Zhang G.Q."/>
            <person name="Xu Q."/>
            <person name="Bian C."/>
            <person name="Tsai W.C."/>
            <person name="Yeh C.M."/>
            <person name="Liu K.W."/>
            <person name="Yoshida K."/>
            <person name="Zhang L.S."/>
            <person name="Chang S.B."/>
            <person name="Chen F."/>
            <person name="Shi Y."/>
            <person name="Su Y.Y."/>
            <person name="Zhang Y.Q."/>
            <person name="Chen L.J."/>
            <person name="Yin Y."/>
            <person name="Lin M."/>
            <person name="Huang H."/>
            <person name="Deng H."/>
            <person name="Wang Z.W."/>
            <person name="Zhu S.L."/>
            <person name="Zhao X."/>
            <person name="Deng C."/>
            <person name="Niu S.C."/>
            <person name="Huang J."/>
            <person name="Wang M."/>
            <person name="Liu G.H."/>
            <person name="Yang H.J."/>
            <person name="Xiao X.J."/>
            <person name="Hsiao Y.Y."/>
            <person name="Wu W.L."/>
            <person name="Chen Y.Y."/>
            <person name="Mitsuda N."/>
            <person name="Ohme-Takagi M."/>
            <person name="Luo Y.B."/>
            <person name="Van de Peer Y."/>
            <person name="Liu Z.J."/>
        </authorList>
    </citation>
    <scope>NUCLEOTIDE SEQUENCE [LARGE SCALE GENOMIC DNA]</scope>
    <source>
        <tissue evidence="6">The whole plant</tissue>
    </source>
</reference>
<dbReference type="STRING" id="906689.A0A2I0WQK8"/>
<dbReference type="GO" id="GO:0000278">
    <property type="term" value="P:mitotic cell cycle"/>
    <property type="evidence" value="ECO:0007669"/>
    <property type="project" value="TreeGrafter"/>
</dbReference>
<dbReference type="GO" id="GO:0043015">
    <property type="term" value="F:gamma-tubulin binding"/>
    <property type="evidence" value="ECO:0007669"/>
    <property type="project" value="InterPro"/>
</dbReference>
<evidence type="ECO:0000256" key="3">
    <source>
        <dbReference type="ARBA" id="ARBA00022701"/>
    </source>
</evidence>
<dbReference type="GO" id="GO:0051225">
    <property type="term" value="P:spindle assembly"/>
    <property type="evidence" value="ECO:0007669"/>
    <property type="project" value="TreeGrafter"/>
</dbReference>
<evidence type="ECO:0000256" key="2">
    <source>
        <dbReference type="ARBA" id="ARBA00022490"/>
    </source>
</evidence>
<dbReference type="AlphaFoldDB" id="A0A2I0WQK8"/>
<proteinExistence type="predicted"/>
<evidence type="ECO:0000259" key="5">
    <source>
        <dbReference type="Pfam" id="PF04130"/>
    </source>
</evidence>
<keyword evidence="3" id="KW-0493">Microtubule</keyword>
<dbReference type="Pfam" id="PF04130">
    <property type="entry name" value="GCP_C_terminal"/>
    <property type="match status" value="1"/>
</dbReference>
<dbReference type="PANTHER" id="PTHR19302">
    <property type="entry name" value="GAMMA TUBULIN COMPLEX PROTEIN"/>
    <property type="match status" value="1"/>
</dbReference>
<evidence type="ECO:0000256" key="1">
    <source>
        <dbReference type="ARBA" id="ARBA00004245"/>
    </source>
</evidence>
<accession>A0A2I0WQK8</accession>
<dbReference type="EMBL" id="KZ502480">
    <property type="protein sequence ID" value="PKU77953.1"/>
    <property type="molecule type" value="Genomic_DNA"/>
</dbReference>
<gene>
    <name evidence="6" type="ORF">MA16_Dca011573</name>
</gene>
<dbReference type="Proteomes" id="UP000233837">
    <property type="component" value="Unassembled WGS sequence"/>
</dbReference>